<evidence type="ECO:0000313" key="2">
    <source>
        <dbReference type="EMBL" id="MUH60040.1"/>
    </source>
</evidence>
<name>A0A7K1J6G6_9BIFI</name>
<dbReference type="EMBL" id="WNLP01000007">
    <property type="protein sequence ID" value="MUH60040.1"/>
    <property type="molecule type" value="Genomic_DNA"/>
</dbReference>
<sequence length="198" mass="21532">MTRRSRAHHTVHKRRVVWPWIVGIVAVLAAIVAAAGICGMKLVKQAEQVKDHETQALTLLSGLSTNVNGSASLDDLNKDIPKIQQETQAANTIAHGSLWNFAAKIPFIGTDISTVQGMTEVVHNLASKSIPEFVDVLNSLKNADLSNSDGINLQPVVEVQPKLSSANKSLQEQVKAYDSLKNRILNRSSLLIPKEKIS</sequence>
<protein>
    <submittedName>
        <fullName evidence="2">Methyl-accepting chemotaxis protein</fullName>
    </submittedName>
</protein>
<reference evidence="2 3" key="1">
    <citation type="submission" date="2019-09" db="EMBL/GenBank/DDBJ databases">
        <title>Bifidobacterium canis sp. nov., isolated from the digestive tract of German Shepherd dog puppy.</title>
        <authorList>
            <person name="Bunesova V."/>
        </authorList>
    </citation>
    <scope>NUCLEOTIDE SEQUENCE [LARGE SCALE GENOMIC DNA]</scope>
    <source>
        <strain evidence="2 3">GSD1FS</strain>
    </source>
</reference>
<dbReference type="RefSeq" id="WP_155588927.1">
    <property type="nucleotide sequence ID" value="NZ_WNLP01000007.1"/>
</dbReference>
<evidence type="ECO:0000313" key="3">
    <source>
        <dbReference type="Proteomes" id="UP000487882"/>
    </source>
</evidence>
<keyword evidence="1" id="KW-1133">Transmembrane helix</keyword>
<keyword evidence="1" id="KW-0812">Transmembrane</keyword>
<accession>A0A7K1J6G6</accession>
<organism evidence="2 3">
    <name type="scientific">Bifidobacterium canis</name>
    <dbReference type="NCBI Taxonomy" id="2610880"/>
    <lineage>
        <taxon>Bacteria</taxon>
        <taxon>Bacillati</taxon>
        <taxon>Actinomycetota</taxon>
        <taxon>Actinomycetes</taxon>
        <taxon>Bifidobacteriales</taxon>
        <taxon>Bifidobacteriaceae</taxon>
        <taxon>Bifidobacterium</taxon>
    </lineage>
</organism>
<keyword evidence="3" id="KW-1185">Reference proteome</keyword>
<evidence type="ECO:0000256" key="1">
    <source>
        <dbReference type="SAM" id="Phobius"/>
    </source>
</evidence>
<comment type="caution">
    <text evidence="2">The sequence shown here is derived from an EMBL/GenBank/DDBJ whole genome shotgun (WGS) entry which is preliminary data.</text>
</comment>
<dbReference type="AlphaFoldDB" id="A0A7K1J6G6"/>
<dbReference type="Proteomes" id="UP000487882">
    <property type="component" value="Unassembled WGS sequence"/>
</dbReference>
<feature type="transmembrane region" description="Helical" evidence="1">
    <location>
        <begin position="20"/>
        <end position="43"/>
    </location>
</feature>
<keyword evidence="1" id="KW-0472">Membrane</keyword>
<proteinExistence type="predicted"/>
<gene>
    <name evidence="2" type="ORF">GSD1FS_1385</name>
</gene>